<dbReference type="GO" id="GO:0045773">
    <property type="term" value="P:positive regulation of axon extension"/>
    <property type="evidence" value="ECO:0007669"/>
    <property type="project" value="TreeGrafter"/>
</dbReference>
<evidence type="ECO:0000256" key="12">
    <source>
        <dbReference type="ARBA" id="ARBA00022949"/>
    </source>
</evidence>
<feature type="compositionally biased region" description="Basic and acidic residues" evidence="21">
    <location>
        <begin position="136"/>
        <end position="154"/>
    </location>
</feature>
<feature type="region of interest" description="Disordered" evidence="21">
    <location>
        <begin position="244"/>
        <end position="267"/>
    </location>
</feature>
<keyword evidence="11" id="KW-0524">Neurogenesis</keyword>
<keyword evidence="13" id="KW-0007">Acetylation</keyword>
<keyword evidence="12" id="KW-0965">Cell junction</keyword>
<dbReference type="GO" id="GO:0030833">
    <property type="term" value="P:regulation of actin filament polymerization"/>
    <property type="evidence" value="ECO:0007669"/>
    <property type="project" value="TreeGrafter"/>
</dbReference>
<keyword evidence="17" id="KW-0966">Cell projection</keyword>
<reference evidence="24" key="1">
    <citation type="submission" date="2025-08" db="UniProtKB">
        <authorList>
            <consortium name="Ensembl"/>
        </authorList>
    </citation>
    <scope>IDENTIFICATION</scope>
</reference>
<feature type="region of interest" description="Disordered" evidence="21">
    <location>
        <begin position="136"/>
        <end position="156"/>
    </location>
</feature>
<evidence type="ECO:0000256" key="2">
    <source>
        <dbReference type="ARBA" id="ARBA00004279"/>
    </source>
</evidence>
<evidence type="ECO:0000259" key="22">
    <source>
        <dbReference type="PROSITE" id="PS50002"/>
    </source>
</evidence>
<evidence type="ECO:0000256" key="10">
    <source>
        <dbReference type="ARBA" id="ARBA00022782"/>
    </source>
</evidence>
<dbReference type="SMART" id="SM00326">
    <property type="entry name" value="SH3"/>
    <property type="match status" value="1"/>
</dbReference>
<evidence type="ECO:0000256" key="19">
    <source>
        <dbReference type="ARBA" id="ARBA00076970"/>
    </source>
</evidence>
<dbReference type="PROSITE" id="PS50002">
    <property type="entry name" value="SH3"/>
    <property type="match status" value="1"/>
</dbReference>
<feature type="domain" description="SH3" evidence="22">
    <location>
        <begin position="565"/>
        <end position="623"/>
    </location>
</feature>
<dbReference type="PROSITE" id="PS51263">
    <property type="entry name" value="ADF_H"/>
    <property type="match status" value="1"/>
</dbReference>
<evidence type="ECO:0000256" key="18">
    <source>
        <dbReference type="ARBA" id="ARBA00073040"/>
    </source>
</evidence>
<dbReference type="GO" id="GO:0070161">
    <property type="term" value="C:anchoring junction"/>
    <property type="evidence" value="ECO:0007669"/>
    <property type="project" value="UniProtKB-SubCell"/>
</dbReference>
<gene>
    <name evidence="24" type="primary">si:dkey-40c11.2</name>
</gene>
<organism evidence="24 25">
    <name type="scientific">Salmo trutta</name>
    <name type="common">Brown trout</name>
    <dbReference type="NCBI Taxonomy" id="8032"/>
    <lineage>
        <taxon>Eukaryota</taxon>
        <taxon>Metazoa</taxon>
        <taxon>Chordata</taxon>
        <taxon>Craniata</taxon>
        <taxon>Vertebrata</taxon>
        <taxon>Euteleostomi</taxon>
        <taxon>Actinopterygii</taxon>
        <taxon>Neopterygii</taxon>
        <taxon>Teleostei</taxon>
        <taxon>Protacanthopterygii</taxon>
        <taxon>Salmoniformes</taxon>
        <taxon>Salmonidae</taxon>
        <taxon>Salmoninae</taxon>
        <taxon>Salmo</taxon>
    </lineage>
</organism>
<dbReference type="PANTHER" id="PTHR10829">
    <property type="entry name" value="CORTACTIN AND DREBRIN"/>
    <property type="match status" value="1"/>
</dbReference>
<evidence type="ECO:0000256" key="21">
    <source>
        <dbReference type="SAM" id="MobiDB-lite"/>
    </source>
</evidence>
<evidence type="ECO:0000313" key="25">
    <source>
        <dbReference type="Proteomes" id="UP000472277"/>
    </source>
</evidence>
<name>A0A674DSQ6_SALTR</name>
<dbReference type="AlphaFoldDB" id="A0A674DSQ6"/>
<dbReference type="Proteomes" id="UP000472277">
    <property type="component" value="Chromosome 27"/>
</dbReference>
<dbReference type="GO" id="GO:0061003">
    <property type="term" value="P:positive regulation of dendritic spine morphogenesis"/>
    <property type="evidence" value="ECO:0007669"/>
    <property type="project" value="TreeGrafter"/>
</dbReference>
<keyword evidence="25" id="KW-1185">Reference proteome</keyword>
<feature type="compositionally biased region" description="Low complexity" evidence="21">
    <location>
        <begin position="397"/>
        <end position="419"/>
    </location>
</feature>
<evidence type="ECO:0000256" key="14">
    <source>
        <dbReference type="ARBA" id="ARBA00023054"/>
    </source>
</evidence>
<comment type="similarity">
    <text evidence="6">Belongs to the ABP1 family.</text>
</comment>
<dbReference type="GO" id="GO:0030027">
    <property type="term" value="C:lamellipodium"/>
    <property type="evidence" value="ECO:0007669"/>
    <property type="project" value="TreeGrafter"/>
</dbReference>
<dbReference type="GeneTree" id="ENSGT00940000166263"/>
<keyword evidence="8" id="KW-0217">Developmental protein</keyword>
<dbReference type="GO" id="GO:0030426">
    <property type="term" value="C:growth cone"/>
    <property type="evidence" value="ECO:0007669"/>
    <property type="project" value="UniProtKB-SubCell"/>
</dbReference>
<dbReference type="InterPro" id="IPR001452">
    <property type="entry name" value="SH3_domain"/>
</dbReference>
<evidence type="ECO:0000256" key="16">
    <source>
        <dbReference type="ARBA" id="ARBA00023212"/>
    </source>
</evidence>
<evidence type="ECO:0000313" key="24">
    <source>
        <dbReference type="Ensembl" id="ENSSTUP00000098676.1"/>
    </source>
</evidence>
<dbReference type="InterPro" id="IPR036028">
    <property type="entry name" value="SH3-like_dom_sf"/>
</dbReference>
<evidence type="ECO:0000256" key="1">
    <source>
        <dbReference type="ARBA" id="ARBA00004245"/>
    </source>
</evidence>
<dbReference type="Ensembl" id="ENSSTUT00000105922.1">
    <property type="protein sequence ID" value="ENSSTUP00000098676.1"/>
    <property type="gene ID" value="ENSSTUG00000044252.1"/>
</dbReference>
<keyword evidence="7 20" id="KW-0728">SH3 domain</keyword>
<dbReference type="CDD" id="cd11281">
    <property type="entry name" value="ADF_drebrin_like"/>
    <property type="match status" value="1"/>
</dbReference>
<dbReference type="GO" id="GO:0045211">
    <property type="term" value="C:postsynaptic membrane"/>
    <property type="evidence" value="ECO:0007669"/>
    <property type="project" value="TreeGrafter"/>
</dbReference>
<dbReference type="Pfam" id="PF00018">
    <property type="entry name" value="SH3_1"/>
    <property type="match status" value="1"/>
</dbReference>
<proteinExistence type="inferred from homology"/>
<dbReference type="SUPFAM" id="SSF55753">
    <property type="entry name" value="Actin depolymerizing proteins"/>
    <property type="match status" value="1"/>
</dbReference>
<reference evidence="24" key="2">
    <citation type="submission" date="2025-09" db="UniProtKB">
        <authorList>
            <consortium name="Ensembl"/>
        </authorList>
    </citation>
    <scope>IDENTIFICATION</scope>
</reference>
<evidence type="ECO:0000256" key="5">
    <source>
        <dbReference type="ARBA" id="ARBA00004624"/>
    </source>
</evidence>
<evidence type="ECO:0000256" key="15">
    <source>
        <dbReference type="ARBA" id="ARBA00023203"/>
    </source>
</evidence>
<evidence type="ECO:0000256" key="11">
    <source>
        <dbReference type="ARBA" id="ARBA00022902"/>
    </source>
</evidence>
<dbReference type="CDD" id="cd11960">
    <property type="entry name" value="SH3_Abp1_eu"/>
    <property type="match status" value="1"/>
</dbReference>
<dbReference type="PRINTS" id="PR00452">
    <property type="entry name" value="SH3DOMAIN"/>
</dbReference>
<keyword evidence="14" id="KW-0175">Coiled coil</keyword>
<feature type="compositionally biased region" description="Polar residues" evidence="21">
    <location>
        <begin position="492"/>
        <end position="501"/>
    </location>
</feature>
<feature type="compositionally biased region" description="Low complexity" evidence="21">
    <location>
        <begin position="296"/>
        <end position="309"/>
    </location>
</feature>
<evidence type="ECO:0000256" key="13">
    <source>
        <dbReference type="ARBA" id="ARBA00022990"/>
    </source>
</evidence>
<evidence type="ECO:0000256" key="8">
    <source>
        <dbReference type="ARBA" id="ARBA00022473"/>
    </source>
</evidence>
<dbReference type="PANTHER" id="PTHR10829:SF9">
    <property type="entry name" value="ADF-H DOMAIN-CONTAINING PROTEIN"/>
    <property type="match status" value="1"/>
</dbReference>
<dbReference type="InterPro" id="IPR035717">
    <property type="entry name" value="Drebrin-like_SH3"/>
</dbReference>
<evidence type="ECO:0000256" key="6">
    <source>
        <dbReference type="ARBA" id="ARBA00011039"/>
    </source>
</evidence>
<keyword evidence="15" id="KW-0009">Actin-binding</keyword>
<evidence type="ECO:0000256" key="3">
    <source>
        <dbReference type="ARBA" id="ARBA00004282"/>
    </source>
</evidence>
<dbReference type="SUPFAM" id="SSF50044">
    <property type="entry name" value="SH3-domain"/>
    <property type="match status" value="1"/>
</dbReference>
<dbReference type="GO" id="GO:0014069">
    <property type="term" value="C:postsynaptic density"/>
    <property type="evidence" value="ECO:0007669"/>
    <property type="project" value="TreeGrafter"/>
</dbReference>
<dbReference type="GO" id="GO:0030425">
    <property type="term" value="C:dendrite"/>
    <property type="evidence" value="ECO:0007669"/>
    <property type="project" value="UniProtKB-SubCell"/>
</dbReference>
<keyword evidence="16" id="KW-0206">Cytoskeleton</keyword>
<dbReference type="GO" id="GO:0030864">
    <property type="term" value="C:cortical actin cytoskeleton"/>
    <property type="evidence" value="ECO:0007669"/>
    <property type="project" value="TreeGrafter"/>
</dbReference>
<protein>
    <recommendedName>
        <fullName evidence="18">Drebrin</fullName>
    </recommendedName>
    <alternativeName>
        <fullName evidence="19">Developmentally-regulated brain protein</fullName>
    </alternativeName>
</protein>
<dbReference type="Gene3D" id="2.30.30.40">
    <property type="entry name" value="SH3 Domains"/>
    <property type="match status" value="1"/>
</dbReference>
<keyword evidence="9" id="KW-0963">Cytoplasm</keyword>
<evidence type="ECO:0000256" key="17">
    <source>
        <dbReference type="ARBA" id="ARBA00023273"/>
    </source>
</evidence>
<dbReference type="PRINTS" id="PR00499">
    <property type="entry name" value="P67PHOX"/>
</dbReference>
<dbReference type="FunFam" id="3.40.20.10:FF:000032">
    <property type="entry name" value="Drebrin 1"/>
    <property type="match status" value="1"/>
</dbReference>
<evidence type="ECO:0000256" key="4">
    <source>
        <dbReference type="ARBA" id="ARBA00004544"/>
    </source>
</evidence>
<dbReference type="GO" id="GO:0005884">
    <property type="term" value="C:actin filament"/>
    <property type="evidence" value="ECO:0007669"/>
    <property type="project" value="TreeGrafter"/>
</dbReference>
<dbReference type="Pfam" id="PF00241">
    <property type="entry name" value="Cofilin_ADF"/>
    <property type="match status" value="1"/>
</dbReference>
<dbReference type="GO" id="GO:0098974">
    <property type="term" value="P:postsynaptic actin cytoskeleton organization"/>
    <property type="evidence" value="ECO:0007669"/>
    <property type="project" value="TreeGrafter"/>
</dbReference>
<feature type="compositionally biased region" description="Low complexity" evidence="21">
    <location>
        <begin position="335"/>
        <end position="349"/>
    </location>
</feature>
<dbReference type="FunFam" id="2.30.30.40:FF:000046">
    <property type="entry name" value="Drebrin-like protein isoform B"/>
    <property type="match status" value="1"/>
</dbReference>
<dbReference type="GO" id="GO:0051015">
    <property type="term" value="F:actin filament binding"/>
    <property type="evidence" value="ECO:0007669"/>
    <property type="project" value="TreeGrafter"/>
</dbReference>
<feature type="region of interest" description="Disordered" evidence="21">
    <location>
        <begin position="462"/>
        <end position="523"/>
    </location>
</feature>
<feature type="compositionally biased region" description="Basic and acidic residues" evidence="21">
    <location>
        <begin position="511"/>
        <end position="520"/>
    </location>
</feature>
<feature type="region of interest" description="Disordered" evidence="21">
    <location>
        <begin position="294"/>
        <end position="422"/>
    </location>
</feature>
<feature type="domain" description="ADF-H" evidence="23">
    <location>
        <begin position="3"/>
        <end position="134"/>
    </location>
</feature>
<evidence type="ECO:0000256" key="7">
    <source>
        <dbReference type="ARBA" id="ARBA00022443"/>
    </source>
</evidence>
<accession>A0A674DSQ6</accession>
<dbReference type="InterPro" id="IPR002108">
    <property type="entry name" value="ADF-H"/>
</dbReference>
<evidence type="ECO:0000256" key="20">
    <source>
        <dbReference type="PROSITE-ProRule" id="PRU00192"/>
    </source>
</evidence>
<evidence type="ECO:0000256" key="9">
    <source>
        <dbReference type="ARBA" id="ARBA00022490"/>
    </source>
</evidence>
<dbReference type="InterPro" id="IPR029006">
    <property type="entry name" value="ADF-H/Gelsolin-like_dom_sf"/>
</dbReference>
<keyword evidence="10" id="KW-0221">Differentiation</keyword>
<sequence length="623" mass="70264">MRAINLDTYSLSLLTAKEDILNPRSSTNWALFTYDGATNNLKLADSGAGGVVELSEKFIIARPQYGLCRVGSAEVGGPRVAMICWVGPNVDENRRTECASHVPAIKTFFKEAYVFISAESKEDVTEEKIGAELNKVRSPTEHVRRSSRSKDKETVGTNYRKTNAAMEMRRANRDSFWARAEREEERRKEEERKRAVEDRRRWEKERVLKEQKEADERERKMNEKLQMIEEQRRMQVQLEAEVRKQEKSRWELQEREHEEDMRSRFRRSESIEKAAEAAMLVSQRSMNPREFFRQLSSVSSHSPSSPGSPRTGKPPLRRYQRSLTDTAFNFGKSDSPTTTSPRSPTLVSPFSRFPTSPFHHTMSPPSPIFRPITSPQSPRAPLVSPLKSALHSSPPVSAQATLPSPSPQSQLQTQPSALPASPGLLTNISPSYTQPTWVLNLPLVIISLPEQYTAVQVVLVEEEEDEDQAEPEPSIESTEPNPNMEEGWEGSAQDSDPTSVQEPMAEEGEEAKEAGQEKGQSDYSQVSAEPFLVELSEEEPAVTGILCTLPVKSFGTPTHSRFFFILLFSILALYDYQAEDESEISFEPGDIITAVETVDKAWWRGCTKDGRQGLFPANYVETI</sequence>
<dbReference type="GO" id="GO:0048812">
    <property type="term" value="P:neuron projection morphogenesis"/>
    <property type="evidence" value="ECO:0007669"/>
    <property type="project" value="TreeGrafter"/>
</dbReference>
<comment type="subcellular location">
    <subcellularLocation>
        <location evidence="3">Cell junction</location>
    </subcellularLocation>
    <subcellularLocation>
        <location evidence="2">Cell projection</location>
        <location evidence="2">Dendrite</location>
    </subcellularLocation>
    <subcellularLocation>
        <location evidence="5">Cell projection</location>
        <location evidence="5">Growth cone</location>
    </subcellularLocation>
    <subcellularLocation>
        <location evidence="4">Cytoplasm</location>
        <location evidence="4">Cell cortex</location>
    </subcellularLocation>
    <subcellularLocation>
        <location evidence="1">Cytoplasm</location>
        <location evidence="1">Cytoskeleton</location>
    </subcellularLocation>
</comment>
<dbReference type="Gene3D" id="3.40.20.10">
    <property type="entry name" value="Severin"/>
    <property type="match status" value="1"/>
</dbReference>
<evidence type="ECO:0000259" key="23">
    <source>
        <dbReference type="PROSITE" id="PS51263"/>
    </source>
</evidence>